<protein>
    <submittedName>
        <fullName evidence="1">Uncharacterized protein</fullName>
    </submittedName>
</protein>
<accession>A0A1G5QSS5</accession>
<evidence type="ECO:0000313" key="2">
    <source>
        <dbReference type="Proteomes" id="UP000199648"/>
    </source>
</evidence>
<dbReference type="Proteomes" id="UP000199648">
    <property type="component" value="Unassembled WGS sequence"/>
</dbReference>
<sequence>MELFVGYLPPGIDSGGLRTAFRRSAFLPPWMIRSARIVQLQDRNGCVGRYGRVALTSRLAGHYAKRFMAKRGLHGYRVSVREFHHRAAGNERRALNWRLRYWGGVERRQGERRTFSETALAGISLRADPRQELQLD</sequence>
<evidence type="ECO:0000313" key="1">
    <source>
        <dbReference type="EMBL" id="SCZ64301.1"/>
    </source>
</evidence>
<reference evidence="1 2" key="1">
    <citation type="submission" date="2016-10" db="EMBL/GenBank/DDBJ databases">
        <authorList>
            <person name="de Groot N.N."/>
        </authorList>
    </citation>
    <scope>NUCLEOTIDE SEQUENCE [LARGE SCALE GENOMIC DNA]</scope>
    <source>
        <strain evidence="1 2">HLD2</strain>
    </source>
</reference>
<gene>
    <name evidence="1" type="ORF">SAMN03097708_02603</name>
</gene>
<dbReference type="AlphaFoldDB" id="A0A1G5QSS5"/>
<organism evidence="1 2">
    <name type="scientific">Thiohalomonas denitrificans</name>
    <dbReference type="NCBI Taxonomy" id="415747"/>
    <lineage>
        <taxon>Bacteria</taxon>
        <taxon>Pseudomonadati</taxon>
        <taxon>Pseudomonadota</taxon>
        <taxon>Gammaproteobacteria</taxon>
        <taxon>Thiohalomonadales</taxon>
        <taxon>Thiohalomonadaceae</taxon>
        <taxon>Thiohalomonas</taxon>
    </lineage>
</organism>
<dbReference type="OrthoDB" id="5801901at2"/>
<dbReference type="STRING" id="415747.SAMN03097708_02603"/>
<dbReference type="RefSeq" id="WP_092997950.1">
    <property type="nucleotide sequence ID" value="NZ_FMWD01000008.1"/>
</dbReference>
<name>A0A1G5QSS5_9GAMM</name>
<proteinExistence type="predicted"/>
<dbReference type="EMBL" id="FMWD01000008">
    <property type="protein sequence ID" value="SCZ64301.1"/>
    <property type="molecule type" value="Genomic_DNA"/>
</dbReference>
<keyword evidence="2" id="KW-1185">Reference proteome</keyword>
<dbReference type="CDD" id="cd00590">
    <property type="entry name" value="RRM_SF"/>
    <property type="match status" value="1"/>
</dbReference>